<keyword evidence="4" id="KW-0862">Zinc</keyword>
<evidence type="ECO:0000256" key="4">
    <source>
        <dbReference type="ARBA" id="ARBA00022833"/>
    </source>
</evidence>
<dbReference type="FunFam" id="2.60.260.20:FF:000003">
    <property type="entry name" value="DnaJ subfamily A member 2"/>
    <property type="match status" value="1"/>
</dbReference>
<proteinExistence type="evidence at transcript level"/>
<dbReference type="InterPro" id="IPR044713">
    <property type="entry name" value="DNJA1/2-like"/>
</dbReference>
<dbReference type="EMBL" id="LR784574">
    <property type="protein sequence ID" value="CAB3238697.1"/>
    <property type="molecule type" value="mRNA"/>
</dbReference>
<dbReference type="Gene3D" id="2.60.260.20">
    <property type="entry name" value="Urease metallochaperone UreE, N-terminal domain"/>
    <property type="match status" value="2"/>
</dbReference>
<reference evidence="6" key="1">
    <citation type="submission" date="2020-04" db="EMBL/GenBank/DDBJ databases">
        <authorList>
            <person name="Neveu A P."/>
        </authorList>
    </citation>
    <scope>NUCLEOTIDE SEQUENCE</scope>
    <source>
        <tissue evidence="6">Whole embryo</tissue>
    </source>
</reference>
<evidence type="ECO:0000259" key="5">
    <source>
        <dbReference type="PROSITE" id="PS50076"/>
    </source>
</evidence>
<dbReference type="Gene3D" id="1.10.287.110">
    <property type="entry name" value="DnaJ domain"/>
    <property type="match status" value="1"/>
</dbReference>
<dbReference type="PROSITE" id="PS50076">
    <property type="entry name" value="DNAJ_2"/>
    <property type="match status" value="1"/>
</dbReference>
<dbReference type="GO" id="GO:0008270">
    <property type="term" value="F:zinc ion binding"/>
    <property type="evidence" value="ECO:0007669"/>
    <property type="project" value="UniProtKB-KW"/>
</dbReference>
<dbReference type="SUPFAM" id="SSF46565">
    <property type="entry name" value="Chaperone J-domain"/>
    <property type="match status" value="1"/>
</dbReference>
<dbReference type="Gene3D" id="2.10.230.10">
    <property type="entry name" value="Heat shock protein DnaJ, cysteine-rich domain"/>
    <property type="match status" value="1"/>
</dbReference>
<dbReference type="GO" id="GO:0051082">
    <property type="term" value="F:unfolded protein binding"/>
    <property type="evidence" value="ECO:0007669"/>
    <property type="project" value="InterPro"/>
</dbReference>
<evidence type="ECO:0000256" key="3">
    <source>
        <dbReference type="ARBA" id="ARBA00022771"/>
    </source>
</evidence>
<keyword evidence="2" id="KW-0677">Repeat</keyword>
<dbReference type="CDD" id="cd10747">
    <property type="entry name" value="DnaJ_C"/>
    <property type="match status" value="1"/>
</dbReference>
<sequence length="377" mass="42919">MDQNKSLYDVLKLKSSCSGIEIQEAWIKAKNSYKVSSTEYTAASKAFRILSDPEKRVMYNSFGIEDFDFSRFNNDFYFSDKVRQHPSAKEYQKIKLGKKPSDIFRDLPVSLEDLYNGKQITIKQQRNTICPQCKGTPSFVQCPSCTKLQIINRKCLQCNGKKIVEQNICEKCKGKTHVTEEKLVPVSVVKGMKHGEIIRLVGFGNDFSSNSNNATDLVLVLKQRPHIEFKRYGNDLYVTKNISLSEALCGYKTVLTHLDGRKLLISSGDTVLAPGCKKIVKGEGMPINCSNDQEKGDLIYIFQVTFPDSLSKNILKDVENCLPHKPTFAKPDDHELDVLQLTEFDPSFKFQKRRTVYDDEKPNIQLSSLAKERCMHQ</sequence>
<dbReference type="InterPro" id="IPR036410">
    <property type="entry name" value="HSP_DnaJ_Cys-rich_dom_sf"/>
</dbReference>
<dbReference type="SUPFAM" id="SSF49493">
    <property type="entry name" value="HSP40/DnaJ peptide-binding domain"/>
    <property type="match status" value="2"/>
</dbReference>
<feature type="domain" description="J" evidence="5">
    <location>
        <begin position="6"/>
        <end position="63"/>
    </location>
</feature>
<keyword evidence="1" id="KW-0479">Metal-binding</keyword>
<dbReference type="SUPFAM" id="SSF57938">
    <property type="entry name" value="DnaJ/Hsp40 cysteine-rich domain"/>
    <property type="match status" value="1"/>
</dbReference>
<organism evidence="6">
    <name type="scientific">Phallusia mammillata</name>
    <dbReference type="NCBI Taxonomy" id="59560"/>
    <lineage>
        <taxon>Eukaryota</taxon>
        <taxon>Metazoa</taxon>
        <taxon>Chordata</taxon>
        <taxon>Tunicata</taxon>
        <taxon>Ascidiacea</taxon>
        <taxon>Phlebobranchia</taxon>
        <taxon>Ascidiidae</taxon>
        <taxon>Phallusia</taxon>
    </lineage>
</organism>
<protein>
    <submittedName>
        <fullName evidence="6">DnaJ homolog subfamily A member 2-like</fullName>
    </submittedName>
</protein>
<evidence type="ECO:0000256" key="1">
    <source>
        <dbReference type="ARBA" id="ARBA00022723"/>
    </source>
</evidence>
<gene>
    <name evidence="6" type="primary">Dnaja2</name>
</gene>
<dbReference type="InterPro" id="IPR008971">
    <property type="entry name" value="HSP40/DnaJ_pept-bd"/>
</dbReference>
<evidence type="ECO:0000256" key="2">
    <source>
        <dbReference type="ARBA" id="ARBA00022737"/>
    </source>
</evidence>
<dbReference type="PANTHER" id="PTHR43888">
    <property type="entry name" value="DNAJ-LIKE-2, ISOFORM A-RELATED"/>
    <property type="match status" value="1"/>
</dbReference>
<name>A0A6F9DBQ2_9ASCI</name>
<dbReference type="AlphaFoldDB" id="A0A6F9DBQ2"/>
<keyword evidence="3" id="KW-0863">Zinc-finger</keyword>
<dbReference type="GO" id="GO:0030544">
    <property type="term" value="F:Hsp70 protein binding"/>
    <property type="evidence" value="ECO:0007669"/>
    <property type="project" value="InterPro"/>
</dbReference>
<dbReference type="InterPro" id="IPR001623">
    <property type="entry name" value="DnaJ_domain"/>
</dbReference>
<accession>A0A6F9DBQ2</accession>
<dbReference type="InterPro" id="IPR002939">
    <property type="entry name" value="DnaJ_C"/>
</dbReference>
<dbReference type="PRINTS" id="PR00625">
    <property type="entry name" value="JDOMAIN"/>
</dbReference>
<dbReference type="InterPro" id="IPR036869">
    <property type="entry name" value="J_dom_sf"/>
</dbReference>
<dbReference type="Pfam" id="PF01556">
    <property type="entry name" value="DnaJ_C"/>
    <property type="match status" value="1"/>
</dbReference>
<evidence type="ECO:0000313" key="6">
    <source>
        <dbReference type="EMBL" id="CAB3238697.1"/>
    </source>
</evidence>
<dbReference type="GO" id="GO:0006457">
    <property type="term" value="P:protein folding"/>
    <property type="evidence" value="ECO:0007669"/>
    <property type="project" value="InterPro"/>
</dbReference>